<gene>
    <name evidence="1" type="ORF">BaRGS_00026477</name>
</gene>
<name>A0ABD0K563_9CAEN</name>
<dbReference type="Proteomes" id="UP001519460">
    <property type="component" value="Unassembled WGS sequence"/>
</dbReference>
<keyword evidence="2" id="KW-1185">Reference proteome</keyword>
<evidence type="ECO:0000313" key="1">
    <source>
        <dbReference type="EMBL" id="KAK7482234.1"/>
    </source>
</evidence>
<evidence type="ECO:0000313" key="2">
    <source>
        <dbReference type="Proteomes" id="UP001519460"/>
    </source>
</evidence>
<dbReference type="AlphaFoldDB" id="A0ABD0K563"/>
<comment type="caution">
    <text evidence="1">The sequence shown here is derived from an EMBL/GenBank/DDBJ whole genome shotgun (WGS) entry which is preliminary data.</text>
</comment>
<dbReference type="EMBL" id="JACVVK020000248">
    <property type="protein sequence ID" value="KAK7482234.1"/>
    <property type="molecule type" value="Genomic_DNA"/>
</dbReference>
<protein>
    <submittedName>
        <fullName evidence="1">Uncharacterized protein</fullName>
    </submittedName>
</protein>
<accession>A0ABD0K563</accession>
<reference evidence="1 2" key="1">
    <citation type="journal article" date="2023" name="Sci. Data">
        <title>Genome assembly of the Korean intertidal mud-creeper Batillaria attramentaria.</title>
        <authorList>
            <person name="Patra A.K."/>
            <person name="Ho P.T."/>
            <person name="Jun S."/>
            <person name="Lee S.J."/>
            <person name="Kim Y."/>
            <person name="Won Y.J."/>
        </authorList>
    </citation>
    <scope>NUCLEOTIDE SEQUENCE [LARGE SCALE GENOMIC DNA]</scope>
    <source>
        <strain evidence="1">Wonlab-2016</strain>
    </source>
</reference>
<proteinExistence type="predicted"/>
<sequence>MILDRRPVVEGPCRGTRGPAEGRKTSLVFVLMPARVLAVYHVLTDRARPTLWERGQLKRHAVILHPLRLIIRLVAEASRQGVNARHQLFWFALKPRPLAPALPVVRGGAKLMPIYTHTQRPTDLLWKSTHTDKETFGPQSSYSAFASVYYQTVPVIL</sequence>
<organism evidence="1 2">
    <name type="scientific">Batillaria attramentaria</name>
    <dbReference type="NCBI Taxonomy" id="370345"/>
    <lineage>
        <taxon>Eukaryota</taxon>
        <taxon>Metazoa</taxon>
        <taxon>Spiralia</taxon>
        <taxon>Lophotrochozoa</taxon>
        <taxon>Mollusca</taxon>
        <taxon>Gastropoda</taxon>
        <taxon>Caenogastropoda</taxon>
        <taxon>Sorbeoconcha</taxon>
        <taxon>Cerithioidea</taxon>
        <taxon>Batillariidae</taxon>
        <taxon>Batillaria</taxon>
    </lineage>
</organism>